<accession>A0A4Z2HI36</accession>
<feature type="region of interest" description="Disordered" evidence="1">
    <location>
        <begin position="51"/>
        <end position="72"/>
    </location>
</feature>
<evidence type="ECO:0000313" key="2">
    <source>
        <dbReference type="EMBL" id="TNN64574.1"/>
    </source>
</evidence>
<reference evidence="2 3" key="1">
    <citation type="submission" date="2019-03" db="EMBL/GenBank/DDBJ databases">
        <title>First draft genome of Liparis tanakae, snailfish: a comprehensive survey of snailfish specific genes.</title>
        <authorList>
            <person name="Kim W."/>
            <person name="Song I."/>
            <person name="Jeong J.-H."/>
            <person name="Kim D."/>
            <person name="Kim S."/>
            <person name="Ryu S."/>
            <person name="Song J.Y."/>
            <person name="Lee S.K."/>
        </authorList>
    </citation>
    <scope>NUCLEOTIDE SEQUENCE [LARGE SCALE GENOMIC DNA]</scope>
    <source>
        <tissue evidence="2">Muscle</tissue>
    </source>
</reference>
<gene>
    <name evidence="2" type="ORF">EYF80_025201</name>
</gene>
<evidence type="ECO:0000313" key="3">
    <source>
        <dbReference type="Proteomes" id="UP000314294"/>
    </source>
</evidence>
<proteinExistence type="predicted"/>
<sequence>MTPVSELHLKSKAVTLRGSTENQGMMKKELRDKTAAARLSLYQIYDEAEQECDPVSGKQDDAGPSQPPAASLCSAETFSTALNGIDERRSRSMNLRSDLFRASPRPKGCVG</sequence>
<name>A0A4Z2HI36_9TELE</name>
<comment type="caution">
    <text evidence="2">The sequence shown here is derived from an EMBL/GenBank/DDBJ whole genome shotgun (WGS) entry which is preliminary data.</text>
</comment>
<keyword evidence="3" id="KW-1185">Reference proteome</keyword>
<protein>
    <submittedName>
        <fullName evidence="2">Uncharacterized protein</fullName>
    </submittedName>
</protein>
<dbReference type="EMBL" id="SRLO01000250">
    <property type="protein sequence ID" value="TNN64574.1"/>
    <property type="molecule type" value="Genomic_DNA"/>
</dbReference>
<dbReference type="Proteomes" id="UP000314294">
    <property type="component" value="Unassembled WGS sequence"/>
</dbReference>
<organism evidence="2 3">
    <name type="scientific">Liparis tanakae</name>
    <name type="common">Tanaka's snailfish</name>
    <dbReference type="NCBI Taxonomy" id="230148"/>
    <lineage>
        <taxon>Eukaryota</taxon>
        <taxon>Metazoa</taxon>
        <taxon>Chordata</taxon>
        <taxon>Craniata</taxon>
        <taxon>Vertebrata</taxon>
        <taxon>Euteleostomi</taxon>
        <taxon>Actinopterygii</taxon>
        <taxon>Neopterygii</taxon>
        <taxon>Teleostei</taxon>
        <taxon>Neoteleostei</taxon>
        <taxon>Acanthomorphata</taxon>
        <taxon>Eupercaria</taxon>
        <taxon>Perciformes</taxon>
        <taxon>Cottioidei</taxon>
        <taxon>Cottales</taxon>
        <taxon>Liparidae</taxon>
        <taxon>Liparis</taxon>
    </lineage>
</organism>
<dbReference type="AlphaFoldDB" id="A0A4Z2HI36"/>
<evidence type="ECO:0000256" key="1">
    <source>
        <dbReference type="SAM" id="MobiDB-lite"/>
    </source>
</evidence>